<feature type="region of interest" description="Disordered" evidence="1">
    <location>
        <begin position="1"/>
        <end position="30"/>
    </location>
</feature>
<feature type="compositionally biased region" description="Gly residues" evidence="1">
    <location>
        <begin position="131"/>
        <end position="141"/>
    </location>
</feature>
<dbReference type="AlphaFoldDB" id="A0A6A2ZLV6"/>
<reference evidence="2" key="1">
    <citation type="submission" date="2019-09" db="EMBL/GenBank/DDBJ databases">
        <title>Draft genome information of white flower Hibiscus syriacus.</title>
        <authorList>
            <person name="Kim Y.-M."/>
        </authorList>
    </citation>
    <scope>NUCLEOTIDE SEQUENCE [LARGE SCALE GENOMIC DNA]</scope>
    <source>
        <strain evidence="2">YM2019G1</strain>
    </source>
</reference>
<dbReference type="Proteomes" id="UP000436088">
    <property type="component" value="Unassembled WGS sequence"/>
</dbReference>
<evidence type="ECO:0000256" key="1">
    <source>
        <dbReference type="SAM" id="MobiDB-lite"/>
    </source>
</evidence>
<evidence type="ECO:0000313" key="2">
    <source>
        <dbReference type="EMBL" id="KAE8691905.1"/>
    </source>
</evidence>
<organism evidence="2 3">
    <name type="scientific">Hibiscus syriacus</name>
    <name type="common">Rose of Sharon</name>
    <dbReference type="NCBI Taxonomy" id="106335"/>
    <lineage>
        <taxon>Eukaryota</taxon>
        <taxon>Viridiplantae</taxon>
        <taxon>Streptophyta</taxon>
        <taxon>Embryophyta</taxon>
        <taxon>Tracheophyta</taxon>
        <taxon>Spermatophyta</taxon>
        <taxon>Magnoliopsida</taxon>
        <taxon>eudicotyledons</taxon>
        <taxon>Gunneridae</taxon>
        <taxon>Pentapetalae</taxon>
        <taxon>rosids</taxon>
        <taxon>malvids</taxon>
        <taxon>Malvales</taxon>
        <taxon>Malvaceae</taxon>
        <taxon>Malvoideae</taxon>
        <taxon>Hibiscus</taxon>
    </lineage>
</organism>
<proteinExistence type="predicted"/>
<evidence type="ECO:0000313" key="3">
    <source>
        <dbReference type="Proteomes" id="UP000436088"/>
    </source>
</evidence>
<feature type="compositionally biased region" description="Basic and acidic residues" evidence="1">
    <location>
        <begin position="119"/>
        <end position="129"/>
    </location>
</feature>
<gene>
    <name evidence="2" type="ORF">F3Y22_tig00110864pilonHSYRG00004</name>
</gene>
<feature type="region of interest" description="Disordered" evidence="1">
    <location>
        <begin position="45"/>
        <end position="141"/>
    </location>
</feature>
<accession>A0A6A2ZLV6</accession>
<feature type="compositionally biased region" description="Polar residues" evidence="1">
    <location>
        <begin position="52"/>
        <end position="63"/>
    </location>
</feature>
<protein>
    <submittedName>
        <fullName evidence="2">Uncharacterized protein</fullName>
    </submittedName>
</protein>
<keyword evidence="3" id="KW-1185">Reference proteome</keyword>
<sequence length="141" mass="14743">MGTRRGGNEESSFDSLQRRHSNIGGFSSVREDESFGISALASLKSNVAPASPKSNVATVLNHTTKTRQSRLSSPSGHSGVPERGLTPTVNKRLSLPLKASTNTKHSGPPMADNSTVVKDTVKKEGKLRNGGEAGSGGGKEM</sequence>
<name>A0A6A2ZLV6_HIBSY</name>
<dbReference type="EMBL" id="VEPZ02001142">
    <property type="protein sequence ID" value="KAE8691905.1"/>
    <property type="molecule type" value="Genomic_DNA"/>
</dbReference>
<comment type="caution">
    <text evidence="2">The sequence shown here is derived from an EMBL/GenBank/DDBJ whole genome shotgun (WGS) entry which is preliminary data.</text>
</comment>